<organism evidence="6 7">
    <name type="scientific">Allacma fusca</name>
    <dbReference type="NCBI Taxonomy" id="39272"/>
    <lineage>
        <taxon>Eukaryota</taxon>
        <taxon>Metazoa</taxon>
        <taxon>Ecdysozoa</taxon>
        <taxon>Arthropoda</taxon>
        <taxon>Hexapoda</taxon>
        <taxon>Collembola</taxon>
        <taxon>Symphypleona</taxon>
        <taxon>Sminthuridae</taxon>
        <taxon>Allacma</taxon>
    </lineage>
</organism>
<keyword evidence="7" id="KW-1185">Reference proteome</keyword>
<evidence type="ECO:0000313" key="7">
    <source>
        <dbReference type="Proteomes" id="UP000708208"/>
    </source>
</evidence>
<evidence type="ECO:0000313" key="6">
    <source>
        <dbReference type="EMBL" id="CAG7729137.1"/>
    </source>
</evidence>
<dbReference type="InterPro" id="IPR035595">
    <property type="entry name" value="UDP_glycos_trans_CS"/>
</dbReference>
<sequence>MTFKNLPIIICILLSLSLHKTESSKILFFFGLGSYSHRIAFQPLAEKLADRGHEVDIFSSSKPERPYPRVTEVLPGLFSNFKRNFGGPLSKSVLHDRLQDKFHDPLLVGNNMWDMFNADTADLVRNEDFQEWARSAKYDLIIYHHPGKPIAVALAYKMKAKFIAFMPAGASPMHDVEIHGLPIEPSWLPDWVQGSPYFLIPERFIYAYNQISWYLSFKYTHCSRLDELIKELYPEDDIPPSEILVRNFSLILLNEHYSTGYPRALPPYAIPIGGMHVKESTESLPQDIDEFISTGDKFLWKWEGDVPTNLPTNILAKKWFPQNEILAHPKCKGFITQGGQLSVQQAAFHGVPMITVPVWADQPFNSRSLNYNGIGIHLDLEDITKDTFSHAIQEMLTIPKYSNNAKLVSERFKDRPSSPVDTASWWVEYAIRHDTSHLKHPDY</sequence>
<dbReference type="PANTHER" id="PTHR48043:SF159">
    <property type="entry name" value="EG:EG0003.4 PROTEIN-RELATED"/>
    <property type="match status" value="1"/>
</dbReference>
<evidence type="ECO:0000256" key="4">
    <source>
        <dbReference type="RuleBase" id="RU003718"/>
    </source>
</evidence>
<dbReference type="InterPro" id="IPR050271">
    <property type="entry name" value="UDP-glycosyltransferase"/>
</dbReference>
<dbReference type="InterPro" id="IPR002213">
    <property type="entry name" value="UDP_glucos_trans"/>
</dbReference>
<comment type="catalytic activity">
    <reaction evidence="5">
        <text>glucuronate acceptor + UDP-alpha-D-glucuronate = acceptor beta-D-glucuronoside + UDP + H(+)</text>
        <dbReference type="Rhea" id="RHEA:21032"/>
        <dbReference type="ChEBI" id="CHEBI:15378"/>
        <dbReference type="ChEBI" id="CHEBI:58052"/>
        <dbReference type="ChEBI" id="CHEBI:58223"/>
        <dbReference type="ChEBI" id="CHEBI:132367"/>
        <dbReference type="ChEBI" id="CHEBI:132368"/>
        <dbReference type="EC" id="2.4.1.17"/>
    </reaction>
</comment>
<dbReference type="GO" id="GO:0016020">
    <property type="term" value="C:membrane"/>
    <property type="evidence" value="ECO:0007669"/>
    <property type="project" value="UniProtKB-SubCell"/>
</dbReference>
<dbReference type="PROSITE" id="PS00375">
    <property type="entry name" value="UDPGT"/>
    <property type="match status" value="1"/>
</dbReference>
<dbReference type="GO" id="GO:0015020">
    <property type="term" value="F:glucuronosyltransferase activity"/>
    <property type="evidence" value="ECO:0007669"/>
    <property type="project" value="UniProtKB-EC"/>
</dbReference>
<dbReference type="Proteomes" id="UP000708208">
    <property type="component" value="Unassembled WGS sequence"/>
</dbReference>
<dbReference type="CDD" id="cd03784">
    <property type="entry name" value="GT1_Gtf-like"/>
    <property type="match status" value="1"/>
</dbReference>
<name>A0A8J2P7Q8_9HEXA</name>
<evidence type="ECO:0000256" key="1">
    <source>
        <dbReference type="ARBA" id="ARBA00009995"/>
    </source>
</evidence>
<evidence type="ECO:0000256" key="2">
    <source>
        <dbReference type="ARBA" id="ARBA00022676"/>
    </source>
</evidence>
<proteinExistence type="inferred from homology"/>
<dbReference type="EMBL" id="CAJVCH010173904">
    <property type="protein sequence ID" value="CAG7729137.1"/>
    <property type="molecule type" value="Genomic_DNA"/>
</dbReference>
<comment type="similarity">
    <text evidence="1 4">Belongs to the UDP-glycosyltransferase family.</text>
</comment>
<dbReference type="AlphaFoldDB" id="A0A8J2P7Q8"/>
<evidence type="ECO:0000256" key="3">
    <source>
        <dbReference type="ARBA" id="ARBA00022679"/>
    </source>
</evidence>
<dbReference type="EC" id="2.4.1.17" evidence="5"/>
<comment type="caution">
    <text evidence="6">The sequence shown here is derived from an EMBL/GenBank/DDBJ whole genome shotgun (WGS) entry which is preliminary data.</text>
</comment>
<reference evidence="6" key="1">
    <citation type="submission" date="2021-06" db="EMBL/GenBank/DDBJ databases">
        <authorList>
            <person name="Hodson N. C."/>
            <person name="Mongue J. A."/>
            <person name="Jaron S. K."/>
        </authorList>
    </citation>
    <scope>NUCLEOTIDE SEQUENCE</scope>
</reference>
<feature type="signal peptide" evidence="5">
    <location>
        <begin position="1"/>
        <end position="23"/>
    </location>
</feature>
<protein>
    <recommendedName>
        <fullName evidence="5">UDP-glucuronosyltransferase</fullName>
        <ecNumber evidence="5">2.4.1.17</ecNumber>
    </recommendedName>
</protein>
<accession>A0A8J2P7Q8</accession>
<keyword evidence="3 4" id="KW-0808">Transferase</keyword>
<comment type="subcellular location">
    <subcellularLocation>
        <location evidence="5">Membrane</location>
        <topology evidence="5">Single-pass membrane protein</topology>
    </subcellularLocation>
</comment>
<feature type="chain" id="PRO_5035486792" description="UDP-glucuronosyltransferase" evidence="5">
    <location>
        <begin position="24"/>
        <end position="443"/>
    </location>
</feature>
<gene>
    <name evidence="6" type="ORF">AFUS01_LOCUS17874</name>
</gene>
<dbReference type="FunFam" id="3.40.50.2000:FF:000021">
    <property type="entry name" value="UDP-glucuronosyltransferase"/>
    <property type="match status" value="1"/>
</dbReference>
<keyword evidence="5" id="KW-0732">Signal</keyword>
<evidence type="ECO:0000256" key="5">
    <source>
        <dbReference type="RuleBase" id="RU362059"/>
    </source>
</evidence>
<dbReference type="OrthoDB" id="5835829at2759"/>
<keyword evidence="2 4" id="KW-0328">Glycosyltransferase</keyword>
<dbReference type="PANTHER" id="PTHR48043">
    <property type="entry name" value="EG:EG0003.4 PROTEIN-RELATED"/>
    <property type="match status" value="1"/>
</dbReference>
<dbReference type="Pfam" id="PF00201">
    <property type="entry name" value="UDPGT"/>
    <property type="match status" value="2"/>
</dbReference>